<dbReference type="InterPro" id="IPR006614">
    <property type="entry name" value="Peroxin/Ferlin"/>
</dbReference>
<keyword evidence="4" id="KW-1185">Reference proteome</keyword>
<evidence type="ECO:0000259" key="2">
    <source>
        <dbReference type="SMART" id="SM00694"/>
    </source>
</evidence>
<feature type="region of interest" description="Disordered" evidence="1">
    <location>
        <begin position="148"/>
        <end position="206"/>
    </location>
</feature>
<dbReference type="Pfam" id="PF06398">
    <property type="entry name" value="Pex24p"/>
    <property type="match status" value="1"/>
</dbReference>
<feature type="domain" description="Peroxin/Ferlin" evidence="2">
    <location>
        <begin position="344"/>
        <end position="379"/>
    </location>
</feature>
<comment type="caution">
    <text evidence="3">The sequence shown here is derived from an EMBL/GenBank/DDBJ whole genome shotgun (WGS) entry which is preliminary data.</text>
</comment>
<dbReference type="OrthoDB" id="72441at2759"/>
<feature type="compositionally biased region" description="Polar residues" evidence="1">
    <location>
        <begin position="1"/>
        <end position="11"/>
    </location>
</feature>
<dbReference type="Proteomes" id="UP000807716">
    <property type="component" value="Unassembled WGS sequence"/>
</dbReference>
<feature type="compositionally biased region" description="Low complexity" evidence="1">
    <location>
        <begin position="180"/>
        <end position="193"/>
    </location>
</feature>
<feature type="compositionally biased region" description="Polar residues" evidence="1">
    <location>
        <begin position="160"/>
        <end position="179"/>
    </location>
</feature>
<sequence length="550" mass="61424">MNPEHSATTKPPTFPVVAQRPRAAIALAELDKAPAAKSPQNVDPSKSSATNTTSPNRTHNSDGGSNKEDEDSSEDGQGSSGNLLALAAEKRAIDIAEDKLLPPPTPKQVVLDKVQDQETFAKVQEESEAALQQKMRVLPKLNTLKKTFTIKNPDPAPSAAMSTVTSDSYFPSAAGSSQLPSPTNTSRPSTPGPSEGGKGGFLDSIGDRMRTLDKGTFRKRTTRRKNKKDMADPATRLIQFNEPKLVDSTTTPGDSRFFHCKDDPEPEGDFAYDFLYQHQRGAFLLGTPIFSAKSLLPVDPHEWTDAKFRSCGLDISNYELPDPSWEWVHRSWLVDMTGDVDEDGWEYAMTFHGSPWHGSHEIFRSFSRRRRWLRLRKKKGITRGRPGQPPPREYNEEITPVVWTKADLSGNYLDSPSPFPPINYELPLETESPIGTSRANYTGLLKIGLPAKALRVDLYKILKKGHSDRQKLAHLAEYVVRYPGDFEDIENRLDAYLSLLDYESSRREMLVLLATYGRKEMVLKAIKKLEFYSDQKMLAKQVDSKATAKA</sequence>
<dbReference type="SMART" id="SM00694">
    <property type="entry name" value="DysFC"/>
    <property type="match status" value="1"/>
</dbReference>
<proteinExistence type="predicted"/>
<name>A0A9P6PVW6_9FUNG</name>
<evidence type="ECO:0000313" key="3">
    <source>
        <dbReference type="EMBL" id="KAG0253175.1"/>
    </source>
</evidence>
<reference evidence="3" key="1">
    <citation type="journal article" date="2020" name="Fungal Divers.">
        <title>Resolving the Mortierellaceae phylogeny through synthesis of multi-gene phylogenetics and phylogenomics.</title>
        <authorList>
            <person name="Vandepol N."/>
            <person name="Liber J."/>
            <person name="Desiro A."/>
            <person name="Na H."/>
            <person name="Kennedy M."/>
            <person name="Barry K."/>
            <person name="Grigoriev I.V."/>
            <person name="Miller A.N."/>
            <person name="O'Donnell K."/>
            <person name="Stajich J.E."/>
            <person name="Bonito G."/>
        </authorList>
    </citation>
    <scope>NUCLEOTIDE SEQUENCE</scope>
    <source>
        <strain evidence="3">BC1065</strain>
    </source>
</reference>
<feature type="region of interest" description="Disordered" evidence="1">
    <location>
        <begin position="1"/>
        <end position="20"/>
    </location>
</feature>
<dbReference type="InterPro" id="IPR010482">
    <property type="entry name" value="TECPR1-like_DysF"/>
</dbReference>
<accession>A0A9P6PVW6</accession>
<evidence type="ECO:0000313" key="4">
    <source>
        <dbReference type="Proteomes" id="UP000807716"/>
    </source>
</evidence>
<dbReference type="EMBL" id="JAAAJB010000603">
    <property type="protein sequence ID" value="KAG0253175.1"/>
    <property type="molecule type" value="Genomic_DNA"/>
</dbReference>
<protein>
    <recommendedName>
        <fullName evidence="2">Peroxin/Ferlin domain-containing protein</fullName>
    </recommendedName>
</protein>
<dbReference type="GO" id="GO:0007031">
    <property type="term" value="P:peroxisome organization"/>
    <property type="evidence" value="ECO:0007669"/>
    <property type="project" value="UniProtKB-ARBA"/>
</dbReference>
<evidence type="ECO:0000256" key="1">
    <source>
        <dbReference type="SAM" id="MobiDB-lite"/>
    </source>
</evidence>
<organism evidence="3 4">
    <name type="scientific">Actinomortierella ambigua</name>
    <dbReference type="NCBI Taxonomy" id="1343610"/>
    <lineage>
        <taxon>Eukaryota</taxon>
        <taxon>Fungi</taxon>
        <taxon>Fungi incertae sedis</taxon>
        <taxon>Mucoromycota</taxon>
        <taxon>Mortierellomycotina</taxon>
        <taxon>Mortierellomycetes</taxon>
        <taxon>Mortierellales</taxon>
        <taxon>Mortierellaceae</taxon>
        <taxon>Actinomortierella</taxon>
    </lineage>
</organism>
<feature type="compositionally biased region" description="Polar residues" evidence="1">
    <location>
        <begin position="38"/>
        <end position="64"/>
    </location>
</feature>
<gene>
    <name evidence="3" type="ORF">DFQ27_007626</name>
</gene>
<dbReference type="AlphaFoldDB" id="A0A9P6PVW6"/>
<feature type="region of interest" description="Disordered" evidence="1">
    <location>
        <begin position="25"/>
        <end position="85"/>
    </location>
</feature>
<dbReference type="GO" id="GO:0005778">
    <property type="term" value="C:peroxisomal membrane"/>
    <property type="evidence" value="ECO:0007669"/>
    <property type="project" value="UniProtKB-ARBA"/>
</dbReference>